<proteinExistence type="predicted"/>
<evidence type="ECO:0000313" key="1">
    <source>
        <dbReference type="EMBL" id="ADN37430.1"/>
    </source>
</evidence>
<evidence type="ECO:0000313" key="2">
    <source>
        <dbReference type="Proteomes" id="UP000006565"/>
    </source>
</evidence>
<accession>E1RGB6</accession>
<dbReference type="EMBL" id="CP002117">
    <property type="protein sequence ID" value="ADN37430.1"/>
    <property type="molecule type" value="Genomic_DNA"/>
</dbReference>
<gene>
    <name evidence="1" type="ordered locus">Mpet_2687</name>
</gene>
<dbReference type="GeneID" id="9745182"/>
<name>E1RGB6_METP4</name>
<dbReference type="STRING" id="679926.Mpet_2687"/>
<dbReference type="RefSeq" id="WP_013330603.1">
    <property type="nucleotide sequence ID" value="NC_014507.1"/>
</dbReference>
<dbReference type="KEGG" id="mpi:Mpet_2687"/>
<keyword evidence="2" id="KW-1185">Reference proteome</keyword>
<dbReference type="HOGENOM" id="CLU_1718236_0_0_2"/>
<protein>
    <submittedName>
        <fullName evidence="1">Uncharacterized protein</fullName>
    </submittedName>
</protein>
<organism evidence="1 2">
    <name type="scientific">Methanolacinia petrolearia (strain DSM 11571 / OCM 486 / SEBR 4847)</name>
    <name type="common">Methanoplanus petrolearius</name>
    <dbReference type="NCBI Taxonomy" id="679926"/>
    <lineage>
        <taxon>Archaea</taxon>
        <taxon>Methanobacteriati</taxon>
        <taxon>Methanobacteriota</taxon>
        <taxon>Stenosarchaea group</taxon>
        <taxon>Methanomicrobia</taxon>
        <taxon>Methanomicrobiales</taxon>
        <taxon>Methanomicrobiaceae</taxon>
        <taxon>Methanolacinia</taxon>
    </lineage>
</organism>
<dbReference type="Proteomes" id="UP000006565">
    <property type="component" value="Chromosome"/>
</dbReference>
<dbReference type="eggNOG" id="arCOG06929">
    <property type="taxonomic scope" value="Archaea"/>
</dbReference>
<reference evidence="1 2" key="1">
    <citation type="journal article" date="2010" name="Stand. Genomic Sci.">
        <title>Complete genome sequence of Methanoplanus petrolearius type strain (SEBR 4847).</title>
        <authorList>
            <person name="Brambilla E."/>
            <person name="Djao O.D."/>
            <person name="Daligault H."/>
            <person name="Lapidus A."/>
            <person name="Lucas S."/>
            <person name="Hammon N."/>
            <person name="Nolan M."/>
            <person name="Tice H."/>
            <person name="Cheng J.F."/>
            <person name="Han C."/>
            <person name="Tapia R."/>
            <person name="Goodwin L."/>
            <person name="Pitluck S."/>
            <person name="Liolios K."/>
            <person name="Ivanova N."/>
            <person name="Mavromatis K."/>
            <person name="Mikhailova N."/>
            <person name="Pati A."/>
            <person name="Chen A."/>
            <person name="Palaniappan K."/>
            <person name="Land M."/>
            <person name="Hauser L."/>
            <person name="Chang Y.J."/>
            <person name="Jeffries C.D."/>
            <person name="Rohde M."/>
            <person name="Spring S."/>
            <person name="Sikorski J."/>
            <person name="Goker M."/>
            <person name="Woyke T."/>
            <person name="Bristow J."/>
            <person name="Eisen J.A."/>
            <person name="Markowitz V."/>
            <person name="Hugenholtz P."/>
            <person name="Kyrpides N.C."/>
            <person name="Klenk H.P."/>
        </authorList>
    </citation>
    <scope>NUCLEOTIDE SEQUENCE [LARGE SCALE GENOMIC DNA]</scope>
    <source>
        <strain evidence="2">DSM 11571 / OCM 486 / SEBR 4847</strain>
    </source>
</reference>
<sequence precursor="true">MERIYKIAIIACLAISALLFPVSVLLTATGLILTGTLAMVIHITESAGEAIDRPVLFVFLGEDGRSFVIRNIGNAGASEIHVSVVPSNLEYIIDRIDADGEEKTDCGQLIGKNRVIIEYSDETGKSYSKSEDLRFEDDCEYDPTKPMIPIFK</sequence>
<dbReference type="OrthoDB" id="374882at2157"/>
<dbReference type="AlphaFoldDB" id="E1RGB6"/>